<accession>G5JJ48</accession>
<dbReference type="Proteomes" id="UP000005413">
    <property type="component" value="Unassembled WGS sequence"/>
</dbReference>
<evidence type="ECO:0000256" key="3">
    <source>
        <dbReference type="ARBA" id="ARBA00022603"/>
    </source>
</evidence>
<dbReference type="PROSITE" id="PS01296">
    <property type="entry name" value="RSMI"/>
    <property type="match status" value="1"/>
</dbReference>
<dbReference type="GO" id="GO:0005737">
    <property type="term" value="C:cytoplasm"/>
    <property type="evidence" value="ECO:0007669"/>
    <property type="project" value="UniProtKB-SubCell"/>
</dbReference>
<dbReference type="InterPro" id="IPR008189">
    <property type="entry name" value="rRNA_ssu_MeTfrase_I"/>
</dbReference>
<evidence type="ECO:0000256" key="2">
    <source>
        <dbReference type="ARBA" id="ARBA00022552"/>
    </source>
</evidence>
<dbReference type="RefSeq" id="WP_002464202.1">
    <property type="nucleotide sequence ID" value="NZ_AEUN01000432.1"/>
</dbReference>
<keyword evidence="3 6" id="KW-0489">Methyltransferase</keyword>
<evidence type="ECO:0000256" key="4">
    <source>
        <dbReference type="ARBA" id="ARBA00022679"/>
    </source>
</evidence>
<name>G5JJ48_9STAP</name>
<dbReference type="InterPro" id="IPR000878">
    <property type="entry name" value="4pyrrol_Mease"/>
</dbReference>
<dbReference type="PANTHER" id="PTHR46111:SF1">
    <property type="entry name" value="RIBOSOMAL RNA SMALL SUBUNIT METHYLTRANSFERASE I"/>
    <property type="match status" value="1"/>
</dbReference>
<evidence type="ECO:0000313" key="8">
    <source>
        <dbReference type="EMBL" id="EHJ07790.1"/>
    </source>
</evidence>
<organism evidence="8 9">
    <name type="scientific">Staphylococcus simiae CCM 7213 = CCUG 51256</name>
    <dbReference type="NCBI Taxonomy" id="911238"/>
    <lineage>
        <taxon>Bacteria</taxon>
        <taxon>Bacillati</taxon>
        <taxon>Bacillota</taxon>
        <taxon>Bacilli</taxon>
        <taxon>Bacillales</taxon>
        <taxon>Staphylococcaceae</taxon>
        <taxon>Staphylococcus</taxon>
    </lineage>
</organism>
<comment type="catalytic activity">
    <reaction evidence="6">
        <text>cytidine(1402) in 16S rRNA + S-adenosyl-L-methionine = 2'-O-methylcytidine(1402) in 16S rRNA + S-adenosyl-L-homocysteine + H(+)</text>
        <dbReference type="Rhea" id="RHEA:42924"/>
        <dbReference type="Rhea" id="RHEA-COMP:10285"/>
        <dbReference type="Rhea" id="RHEA-COMP:10286"/>
        <dbReference type="ChEBI" id="CHEBI:15378"/>
        <dbReference type="ChEBI" id="CHEBI:57856"/>
        <dbReference type="ChEBI" id="CHEBI:59789"/>
        <dbReference type="ChEBI" id="CHEBI:74495"/>
        <dbReference type="ChEBI" id="CHEBI:82748"/>
        <dbReference type="EC" id="2.1.1.198"/>
    </reaction>
</comment>
<dbReference type="EC" id="2.1.1.198" evidence="6"/>
<comment type="function">
    <text evidence="6">Catalyzes the 2'-O-methylation of the ribose of cytidine 1402 (C1402) in 16S rRNA.</text>
</comment>
<keyword evidence="1 6" id="KW-0963">Cytoplasm</keyword>
<dbReference type="NCBIfam" id="TIGR00096">
    <property type="entry name" value="16S rRNA (cytidine(1402)-2'-O)-methyltransferase"/>
    <property type="match status" value="1"/>
</dbReference>
<dbReference type="Pfam" id="PF00590">
    <property type="entry name" value="TP_methylase"/>
    <property type="match status" value="1"/>
</dbReference>
<dbReference type="InterPro" id="IPR035996">
    <property type="entry name" value="4pyrrol_Methylase_sf"/>
</dbReference>
<dbReference type="AlphaFoldDB" id="G5JJ48"/>
<evidence type="ECO:0000256" key="6">
    <source>
        <dbReference type="HAMAP-Rule" id="MF_01877"/>
    </source>
</evidence>
<dbReference type="FunFam" id="3.30.950.10:FF:000002">
    <property type="entry name" value="Ribosomal RNA small subunit methyltransferase I"/>
    <property type="match status" value="1"/>
</dbReference>
<evidence type="ECO:0000256" key="1">
    <source>
        <dbReference type="ARBA" id="ARBA00022490"/>
    </source>
</evidence>
<dbReference type="GO" id="GO:0070677">
    <property type="term" value="F:rRNA (cytosine-2'-O-)-methyltransferase activity"/>
    <property type="evidence" value="ECO:0007669"/>
    <property type="project" value="UniProtKB-UniRule"/>
</dbReference>
<dbReference type="InterPro" id="IPR014777">
    <property type="entry name" value="4pyrrole_Mease_sub1"/>
</dbReference>
<dbReference type="Gene3D" id="3.40.1010.10">
    <property type="entry name" value="Cobalt-precorrin-4 Transmethylase, Domain 1"/>
    <property type="match status" value="1"/>
</dbReference>
<dbReference type="EMBL" id="AEUN01000432">
    <property type="protein sequence ID" value="EHJ07790.1"/>
    <property type="molecule type" value="Genomic_DNA"/>
</dbReference>
<dbReference type="InterPro" id="IPR014776">
    <property type="entry name" value="4pyrrole_Mease_sub2"/>
</dbReference>
<dbReference type="FunFam" id="3.40.1010.10:FF:000002">
    <property type="entry name" value="Ribosomal RNA small subunit methyltransferase I"/>
    <property type="match status" value="1"/>
</dbReference>
<gene>
    <name evidence="6" type="primary">rsmI</name>
    <name evidence="8" type="ORF">SS7213T_07483</name>
</gene>
<keyword evidence="4 6" id="KW-0808">Transferase</keyword>
<dbReference type="SUPFAM" id="SSF53790">
    <property type="entry name" value="Tetrapyrrole methylase"/>
    <property type="match status" value="1"/>
</dbReference>
<evidence type="ECO:0000256" key="5">
    <source>
        <dbReference type="ARBA" id="ARBA00022691"/>
    </source>
</evidence>
<dbReference type="PIRSF" id="PIRSF005917">
    <property type="entry name" value="MTase_YraL"/>
    <property type="match status" value="1"/>
</dbReference>
<dbReference type="Gene3D" id="3.30.950.10">
    <property type="entry name" value="Methyltransferase, Cobalt-precorrin-4 Transmethylase, Domain 2"/>
    <property type="match status" value="1"/>
</dbReference>
<proteinExistence type="inferred from homology"/>
<dbReference type="OrthoDB" id="9809084at2"/>
<dbReference type="PATRIC" id="fig|911238.3.peg.1290"/>
<comment type="caution">
    <text evidence="8">The sequence shown here is derived from an EMBL/GenBank/DDBJ whole genome shotgun (WGS) entry which is preliminary data.</text>
</comment>
<evidence type="ECO:0000259" key="7">
    <source>
        <dbReference type="Pfam" id="PF00590"/>
    </source>
</evidence>
<keyword evidence="5 6" id="KW-0949">S-adenosyl-L-methionine</keyword>
<comment type="subcellular location">
    <subcellularLocation>
        <location evidence="6">Cytoplasm</location>
    </subcellularLocation>
</comment>
<evidence type="ECO:0000313" key="9">
    <source>
        <dbReference type="Proteomes" id="UP000005413"/>
    </source>
</evidence>
<keyword evidence="2 6" id="KW-0698">rRNA processing</keyword>
<dbReference type="InterPro" id="IPR018063">
    <property type="entry name" value="SAM_MeTrfase_RsmI_CS"/>
</dbReference>
<sequence length="283" mass="32058">MAILYLVGTPIGNLADITYRAVSILQQVDMIACEDTRVTKKLCHHYQIDTPLKSYHEHNKDKQTNYIIEQLEAGLSVALVSDAGLPLISDPGYELVVAARQHGIKVETVPGPNAGLTALMASGLPSFTYTFLGFLPRKEKDKTAILTKRMYEDSTLIIYESPYRVVETLKTIAKIDARRQVSIGRELTKKFEQITTNTIEQILELLRHNDIPQKGEFVILIEGAKAQVDESWFNSLTIEQHVNHYIDKDNLKPKQAIKKVAADRQKKPNEVYNIYHQIEPNDD</sequence>
<reference evidence="8 9" key="1">
    <citation type="journal article" date="2012" name="BMC Genomics">
        <title>Comparative genomic analysis of the genus Staphylococcus including Staphylococcus aureus and its newly described sister species Staphylococcus simiae.</title>
        <authorList>
            <person name="Suzuki H."/>
            <person name="Lefebure T."/>
            <person name="Pavinski Bitar P."/>
            <person name="Stanhope M.J."/>
        </authorList>
    </citation>
    <scope>NUCLEOTIDE SEQUENCE [LARGE SCALE GENOMIC DNA]</scope>
    <source>
        <strain evidence="8 9">CCM 7213</strain>
    </source>
</reference>
<dbReference type="CDD" id="cd11648">
    <property type="entry name" value="RsmI"/>
    <property type="match status" value="1"/>
</dbReference>
<dbReference type="HAMAP" id="MF_01877">
    <property type="entry name" value="16SrRNA_methyltr_I"/>
    <property type="match status" value="1"/>
</dbReference>
<dbReference type="PANTHER" id="PTHR46111">
    <property type="entry name" value="RIBOSOMAL RNA SMALL SUBUNIT METHYLTRANSFERASE I"/>
    <property type="match status" value="1"/>
</dbReference>
<protein>
    <recommendedName>
        <fullName evidence="6">Ribosomal RNA small subunit methyltransferase I</fullName>
        <ecNumber evidence="6">2.1.1.198</ecNumber>
    </recommendedName>
    <alternativeName>
        <fullName evidence="6">16S rRNA 2'-O-ribose C1402 methyltransferase</fullName>
    </alternativeName>
    <alternativeName>
        <fullName evidence="6">rRNA (cytidine-2'-O-)-methyltransferase RsmI</fullName>
    </alternativeName>
</protein>
<comment type="similarity">
    <text evidence="6">Belongs to the methyltransferase superfamily. RsmI family.</text>
</comment>
<feature type="domain" description="Tetrapyrrole methylase" evidence="7">
    <location>
        <begin position="4"/>
        <end position="202"/>
    </location>
</feature>
<keyword evidence="9" id="KW-1185">Reference proteome</keyword>